<dbReference type="GO" id="GO:0005737">
    <property type="term" value="C:cytoplasm"/>
    <property type="evidence" value="ECO:0007669"/>
    <property type="project" value="TreeGrafter"/>
</dbReference>
<feature type="region of interest" description="Disordered" evidence="2">
    <location>
        <begin position="211"/>
        <end position="239"/>
    </location>
</feature>
<dbReference type="SUPFAM" id="SSF46565">
    <property type="entry name" value="Chaperone J-domain"/>
    <property type="match status" value="1"/>
</dbReference>
<dbReference type="OMA" id="DEYWISI"/>
<feature type="compositionally biased region" description="Basic and acidic residues" evidence="2">
    <location>
        <begin position="556"/>
        <end position="591"/>
    </location>
</feature>
<organism evidence="3 4">
    <name type="scientific">Ceratopteris richardii</name>
    <name type="common">Triangle waterfern</name>
    <dbReference type="NCBI Taxonomy" id="49495"/>
    <lineage>
        <taxon>Eukaryota</taxon>
        <taxon>Viridiplantae</taxon>
        <taxon>Streptophyta</taxon>
        <taxon>Embryophyta</taxon>
        <taxon>Tracheophyta</taxon>
        <taxon>Polypodiopsida</taxon>
        <taxon>Polypodiidae</taxon>
        <taxon>Polypodiales</taxon>
        <taxon>Pteridineae</taxon>
        <taxon>Pteridaceae</taxon>
        <taxon>Parkerioideae</taxon>
        <taxon>Ceratopteris</taxon>
    </lineage>
</organism>
<feature type="compositionally biased region" description="Basic and acidic residues" evidence="2">
    <location>
        <begin position="624"/>
        <end position="644"/>
    </location>
</feature>
<dbReference type="OrthoDB" id="1717591at2759"/>
<dbReference type="InterPro" id="IPR036869">
    <property type="entry name" value="J_dom_sf"/>
</dbReference>
<feature type="compositionally biased region" description="Pro residues" evidence="2">
    <location>
        <begin position="428"/>
        <end position="439"/>
    </location>
</feature>
<proteinExistence type="predicted"/>
<evidence type="ECO:0000313" key="4">
    <source>
        <dbReference type="Proteomes" id="UP000825935"/>
    </source>
</evidence>
<feature type="compositionally biased region" description="Polar residues" evidence="2">
    <location>
        <begin position="226"/>
        <end position="235"/>
    </location>
</feature>
<feature type="compositionally biased region" description="Basic and acidic residues" evidence="2">
    <location>
        <begin position="601"/>
        <end position="616"/>
    </location>
</feature>
<protein>
    <submittedName>
        <fullName evidence="3">Uncharacterized protein</fullName>
    </submittedName>
</protein>
<dbReference type="Gene3D" id="1.10.287.110">
    <property type="entry name" value="DnaJ domain"/>
    <property type="match status" value="1"/>
</dbReference>
<evidence type="ECO:0000313" key="3">
    <source>
        <dbReference type="EMBL" id="KAH7365369.1"/>
    </source>
</evidence>
<dbReference type="GO" id="GO:0031982">
    <property type="term" value="C:vesicle"/>
    <property type="evidence" value="ECO:0007669"/>
    <property type="project" value="TreeGrafter"/>
</dbReference>
<keyword evidence="4" id="KW-1185">Reference proteome</keyword>
<dbReference type="FunFam" id="1.10.287.110:FF:000009">
    <property type="entry name" value="Auxilin-related protein 1"/>
    <property type="match status" value="1"/>
</dbReference>
<evidence type="ECO:0000256" key="2">
    <source>
        <dbReference type="SAM" id="MobiDB-lite"/>
    </source>
</evidence>
<dbReference type="GO" id="GO:0030276">
    <property type="term" value="F:clathrin binding"/>
    <property type="evidence" value="ECO:0007669"/>
    <property type="project" value="TreeGrafter"/>
</dbReference>
<dbReference type="PANTHER" id="PTHR23172:SF19">
    <property type="entry name" value="J DOMAIN-CONTAINING PROTEIN"/>
    <property type="match status" value="1"/>
</dbReference>
<feature type="compositionally biased region" description="Polar residues" evidence="2">
    <location>
        <begin position="301"/>
        <end position="312"/>
    </location>
</feature>
<feature type="compositionally biased region" description="Polar residues" evidence="2">
    <location>
        <begin position="673"/>
        <end position="689"/>
    </location>
</feature>
<feature type="compositionally biased region" description="Basic and acidic residues" evidence="2">
    <location>
        <begin position="329"/>
        <end position="339"/>
    </location>
</feature>
<reference evidence="3" key="1">
    <citation type="submission" date="2021-08" db="EMBL/GenBank/DDBJ databases">
        <title>WGS assembly of Ceratopteris richardii.</title>
        <authorList>
            <person name="Marchant D.B."/>
            <person name="Chen G."/>
            <person name="Jenkins J."/>
            <person name="Shu S."/>
            <person name="Leebens-Mack J."/>
            <person name="Grimwood J."/>
            <person name="Schmutz J."/>
            <person name="Soltis P."/>
            <person name="Soltis D."/>
            <person name="Chen Z.-H."/>
        </authorList>
    </citation>
    <scope>NUCLEOTIDE SEQUENCE</scope>
    <source>
        <strain evidence="3">Whitten #5841</strain>
        <tissue evidence="3">Leaf</tissue>
    </source>
</reference>
<feature type="compositionally biased region" description="Polar residues" evidence="2">
    <location>
        <begin position="31"/>
        <end position="52"/>
    </location>
</feature>
<name>A0A8T2SRV2_CERRI</name>
<feature type="compositionally biased region" description="Basic and acidic residues" evidence="2">
    <location>
        <begin position="525"/>
        <end position="549"/>
    </location>
</feature>
<keyword evidence="1" id="KW-0175">Coiled coil</keyword>
<dbReference type="GO" id="GO:0072318">
    <property type="term" value="P:clathrin coat disassembly"/>
    <property type="evidence" value="ECO:0007669"/>
    <property type="project" value="TreeGrafter"/>
</dbReference>
<feature type="region of interest" description="Disordered" evidence="2">
    <location>
        <begin position="254"/>
        <end position="732"/>
    </location>
</feature>
<accession>A0A8T2SRV2</accession>
<feature type="compositionally biased region" description="Basic and acidic residues" evidence="2">
    <location>
        <begin position="659"/>
        <end position="669"/>
    </location>
</feature>
<dbReference type="Proteomes" id="UP000825935">
    <property type="component" value="Chromosome 18"/>
</dbReference>
<feature type="compositionally biased region" description="Low complexity" evidence="2">
    <location>
        <begin position="512"/>
        <end position="522"/>
    </location>
</feature>
<dbReference type="EMBL" id="CM035423">
    <property type="protein sequence ID" value="KAH7365369.1"/>
    <property type="molecule type" value="Genomic_DNA"/>
</dbReference>
<dbReference type="PANTHER" id="PTHR23172">
    <property type="entry name" value="AUXILIN/CYCLIN G-ASSOCIATED KINASE-RELATED"/>
    <property type="match status" value="1"/>
</dbReference>
<evidence type="ECO:0000256" key="1">
    <source>
        <dbReference type="ARBA" id="ARBA00023054"/>
    </source>
</evidence>
<comment type="caution">
    <text evidence="3">The sequence shown here is derived from an EMBL/GenBank/DDBJ whole genome shotgun (WGS) entry which is preliminary data.</text>
</comment>
<feature type="compositionally biased region" description="Polar residues" evidence="2">
    <location>
        <begin position="447"/>
        <end position="468"/>
    </location>
</feature>
<sequence>MDDFANILQRDYGLKPQGKMAPMSNAKAVSAATSRTPPAQNPRNVLNRTSSGPVMAGDDPFSGLGGSSSSGRHNTFSGCDPLYDDLFGAPPPAASSANDVLEDMFRSKMQRPVSVSPSSFPAFDKPVYDDDIFGGMPGVRSADSAFEDIFNGSSSVASAAPSKAPETYDDLLGGFNTSDACKVSSIKPQPAYGAGTSTLGEAVLDELLPGFGATEHDKPKSPEDGQPSQYNNSKPVNGFSANIVEDPFAVSDADTLPDAHFPTVPLSPGFPEGTTEHPYVSDLKKDSSETETCMPKKRSPNLGQRSTDTSVPIDNRDVPNPMGVNDDDVISKEYQRKMSDSAAADSSRIATSVDATIPGSSVHRDNAMQSGEADDFSKRRQSFRVSAVSRSKGREEEASQIPNPSRSRRVDEYWISVENVKLVTRPSTAPPPARSPPLPDSRHSYSQRKPSQNGRATENGGHSPTGSHVNGGLDSADSTLEDLEAFASGRPLCADADEKDYGASSQGGSDLGSATATASGAAMRDAIEKAEAKLQRAKEAKDKKMEEVRGTTNKEGGTRQRRETDSTEKWLKEREKEKQRERERDREKDGANEIACQRAAADARERLERAAAEKAKVQQAAAAEQKDADKGRMAASKDQHQKNEDDLDSFFRASSRPTSEPKQRTHPSDGFRTAQQSDEGFRRNISTAGNVKKVSSMPSMADDLTSLFGGPSSGNGTFQEVEGETEERRKARWDRHQRMLERTAKALEEKRQRDLQSVKEQEERHRAAELVDAEIKRWAAGKEGNLRALLSSLHYVLWPECGWQPVSLTDLITSSAVKKVYKKATLHVHPDKVQQKGATSRQKYIAEKVFDLLKEAWNKFNAEELF</sequence>
<dbReference type="GO" id="GO:0072583">
    <property type="term" value="P:clathrin-dependent endocytosis"/>
    <property type="evidence" value="ECO:0007669"/>
    <property type="project" value="TreeGrafter"/>
</dbReference>
<feature type="region of interest" description="Disordered" evidence="2">
    <location>
        <begin position="1"/>
        <end position="73"/>
    </location>
</feature>
<feature type="compositionally biased region" description="Basic and acidic residues" evidence="2">
    <location>
        <begin position="214"/>
        <end position="223"/>
    </location>
</feature>
<dbReference type="AlphaFoldDB" id="A0A8T2SRV2"/>
<gene>
    <name evidence="3" type="ORF">KP509_18G023400</name>
</gene>